<evidence type="ECO:0000256" key="4">
    <source>
        <dbReference type="SAM" id="SignalP"/>
    </source>
</evidence>
<comment type="caution">
    <text evidence="5">The sequence shown here is derived from an EMBL/GenBank/DDBJ whole genome shotgun (WGS) entry which is preliminary data.</text>
</comment>
<dbReference type="RefSeq" id="WP_140867405.1">
    <property type="nucleotide sequence ID" value="NZ_RCZK01000002.1"/>
</dbReference>
<dbReference type="SUPFAM" id="SSF111384">
    <property type="entry name" value="OmpH-like"/>
    <property type="match status" value="1"/>
</dbReference>
<evidence type="ECO:0000313" key="5">
    <source>
        <dbReference type="EMBL" id="TPG14264.1"/>
    </source>
</evidence>
<feature type="compositionally biased region" description="Low complexity" evidence="3">
    <location>
        <begin position="217"/>
        <end position="237"/>
    </location>
</feature>
<proteinExistence type="inferred from homology"/>
<evidence type="ECO:0000256" key="1">
    <source>
        <dbReference type="ARBA" id="ARBA00009091"/>
    </source>
</evidence>
<name>A0A502CNP2_9SPHN</name>
<feature type="signal peptide" evidence="4">
    <location>
        <begin position="1"/>
        <end position="25"/>
    </location>
</feature>
<dbReference type="PANTHER" id="PTHR35089">
    <property type="entry name" value="CHAPERONE PROTEIN SKP"/>
    <property type="match status" value="1"/>
</dbReference>
<evidence type="ECO:0000313" key="6">
    <source>
        <dbReference type="Proteomes" id="UP000318413"/>
    </source>
</evidence>
<dbReference type="SMART" id="SM00935">
    <property type="entry name" value="OmpH"/>
    <property type="match status" value="1"/>
</dbReference>
<dbReference type="GO" id="GO:0050821">
    <property type="term" value="P:protein stabilization"/>
    <property type="evidence" value="ECO:0007669"/>
    <property type="project" value="TreeGrafter"/>
</dbReference>
<accession>A0A502CNP2</accession>
<dbReference type="AlphaFoldDB" id="A0A502CNP2"/>
<keyword evidence="2 4" id="KW-0732">Signal</keyword>
<dbReference type="Proteomes" id="UP000318413">
    <property type="component" value="Unassembled WGS sequence"/>
</dbReference>
<protein>
    <submittedName>
        <fullName evidence="5">OmpH family outer membrane protein</fullName>
    </submittedName>
</protein>
<comment type="similarity">
    <text evidence="1">Belongs to the Skp family.</text>
</comment>
<evidence type="ECO:0000256" key="3">
    <source>
        <dbReference type="SAM" id="MobiDB-lite"/>
    </source>
</evidence>
<dbReference type="PROSITE" id="PS00018">
    <property type="entry name" value="EF_HAND_1"/>
    <property type="match status" value="1"/>
</dbReference>
<dbReference type="InterPro" id="IPR005632">
    <property type="entry name" value="Chaperone_Skp"/>
</dbReference>
<feature type="region of interest" description="Disordered" evidence="3">
    <location>
        <begin position="216"/>
        <end position="250"/>
    </location>
</feature>
<evidence type="ECO:0000256" key="2">
    <source>
        <dbReference type="ARBA" id="ARBA00022729"/>
    </source>
</evidence>
<gene>
    <name evidence="5" type="ORF">EAH84_02790</name>
</gene>
<reference evidence="5 6" key="1">
    <citation type="journal article" date="2019" name="Environ. Microbiol.">
        <title>Species interactions and distinct microbial communities in high Arctic permafrost affected cryosols are associated with the CH4 and CO2 gas fluxes.</title>
        <authorList>
            <person name="Altshuler I."/>
            <person name="Hamel J."/>
            <person name="Turney S."/>
            <person name="Magnuson E."/>
            <person name="Levesque R."/>
            <person name="Greer C."/>
            <person name="Whyte L.G."/>
        </authorList>
    </citation>
    <scope>NUCLEOTIDE SEQUENCE [LARGE SCALE GENOMIC DNA]</scope>
    <source>
        <strain evidence="5 6">S5.1</strain>
    </source>
</reference>
<dbReference type="GO" id="GO:0005829">
    <property type="term" value="C:cytosol"/>
    <property type="evidence" value="ECO:0007669"/>
    <property type="project" value="TreeGrafter"/>
</dbReference>
<feature type="chain" id="PRO_5021302465" evidence="4">
    <location>
        <begin position="26"/>
        <end position="250"/>
    </location>
</feature>
<dbReference type="InterPro" id="IPR018247">
    <property type="entry name" value="EF_Hand_1_Ca_BS"/>
</dbReference>
<dbReference type="EMBL" id="RCZK01000002">
    <property type="protein sequence ID" value="TPG14264.1"/>
    <property type="molecule type" value="Genomic_DNA"/>
</dbReference>
<organism evidence="5 6">
    <name type="scientific">Sphingomonas oligophenolica</name>
    <dbReference type="NCBI Taxonomy" id="301154"/>
    <lineage>
        <taxon>Bacteria</taxon>
        <taxon>Pseudomonadati</taxon>
        <taxon>Pseudomonadota</taxon>
        <taxon>Alphaproteobacteria</taxon>
        <taxon>Sphingomonadales</taxon>
        <taxon>Sphingomonadaceae</taxon>
        <taxon>Sphingomonas</taxon>
    </lineage>
</organism>
<dbReference type="InterPro" id="IPR024930">
    <property type="entry name" value="Skp_dom_sf"/>
</dbReference>
<dbReference type="PANTHER" id="PTHR35089:SF1">
    <property type="entry name" value="CHAPERONE PROTEIN SKP"/>
    <property type="match status" value="1"/>
</dbReference>
<keyword evidence="6" id="KW-1185">Reference proteome</keyword>
<dbReference type="OrthoDB" id="7427936at2"/>
<dbReference type="Pfam" id="PF03938">
    <property type="entry name" value="OmpH"/>
    <property type="match status" value="1"/>
</dbReference>
<sequence>MTKFTTISLTAIAVATLVASGAASAQTAGIATASPDASILSAKAFAAANTQISTTYKTQLDQAAAQDTALNTQIRTLIDTNKDGQISQAELATGQNAQSAIGAQVKAAQSKASPAIDQLRQPAIKAQAYALEMLSQKYEPALQAVAKAKGINIVLAPNAVQYAPPATDITEAVIAEIDRTTPSISIAAPANFQPSQDTVQLLNQYRQAVYINELRRQQAAQGTAAPTPSATGGAAAPAPSPAKGKKNEGR</sequence>
<dbReference type="Gene3D" id="3.30.910.20">
    <property type="entry name" value="Skp domain"/>
    <property type="match status" value="1"/>
</dbReference>
<dbReference type="GO" id="GO:0051082">
    <property type="term" value="F:unfolded protein binding"/>
    <property type="evidence" value="ECO:0007669"/>
    <property type="project" value="InterPro"/>
</dbReference>